<dbReference type="EMBL" id="CDMZ01004530">
    <property type="protein sequence ID" value="CEM50036.1"/>
    <property type="molecule type" value="Genomic_DNA"/>
</dbReference>
<organism evidence="3">
    <name type="scientific">Chromera velia CCMP2878</name>
    <dbReference type="NCBI Taxonomy" id="1169474"/>
    <lineage>
        <taxon>Eukaryota</taxon>
        <taxon>Sar</taxon>
        <taxon>Alveolata</taxon>
        <taxon>Colpodellida</taxon>
        <taxon>Chromeraceae</taxon>
        <taxon>Chromera</taxon>
    </lineage>
</organism>
<proteinExistence type="predicted"/>
<gene>
    <name evidence="3" type="ORF">Cvel_9756</name>
</gene>
<feature type="compositionally biased region" description="Basic and acidic residues" evidence="1">
    <location>
        <begin position="1090"/>
        <end position="1104"/>
    </location>
</feature>
<evidence type="ECO:0000313" key="3">
    <source>
        <dbReference type="EMBL" id="CEM50036.1"/>
    </source>
</evidence>
<feature type="compositionally biased region" description="Acidic residues" evidence="1">
    <location>
        <begin position="1115"/>
        <end position="1124"/>
    </location>
</feature>
<name>A0A0G4HZS1_9ALVE</name>
<feature type="domain" description="PH" evidence="2">
    <location>
        <begin position="1"/>
        <end position="60"/>
    </location>
</feature>
<sequence length="1372" mass="147738">MSTQSANAHPHTFSIYVQKREVRDFVASSESSLLLPSQVEPSLFSKEDSEWRKELEEAFLQLREGAGSSAKVEAFDCSAGVPGAPGVAPMSKANCKQACEQTKRDPSWCDTKVKDCDDDDCKAKAGEETVDCSSFSKAEECQAQCKEKGLNSEICKTAKGDLPGGDSTDSAPAPTEEAPKTGRNLELPEFDCPKAADDATEEGKATHKLNCKRKCYLDSKRSHSFCDGLDPVTAEVKEAAATIECQDKTPEACESECKTKNANEIACMIAKVHPDAALPKGTDVKLGGFECEKTADDAEDGAKTTAKQTCAAECQKTKLSPVFCTMNTDPTSEAVSKPETTLECSSKEPDACIQECKDKEASEATCDEAILNGEKGVHGMIKMGKLVKLIFGLKDVMTPEPNSVPDFLKNPNNGGAGFKNHSGAALLVGAVVEGLQDQSNDDLVKGSAPIRSFLESPKGPVKSVAHLGHEGSDPAEQMTAVKDQFNSLAQTGGAAKSAEGADAKGKDVEILPAFTCAKEDDKTKCIEKCKASRPDTDSPWCTENDAELDPAGNEKEFPAVVLECSKLEKDACQAKCTELKAPADKCQEALSGYPAATELQLEDSEKYTWPGATQLSTKMNEVGQKMQEAYNEAASEIKAFDDAKAEAASPTSFAPDTMTASKDVLGETFAGNLELMKWEITESPVAKAQDLFIDAKPIRTLKDLKKTKKLLSDVATAVKEEETKAAATTTEQNFLQESADPPETALATTLDDETQVGTPMGNLYDAVKTAMGALHKEIQTKVKAAEASGDAVKITSWTNFAFYVDHGVGRAISKEKRALEKEALSAAEHAIAEGDLDKLEEARELVDQMNPPNADAKPQNPLVAMKSKVEIMIEDIEQAESSEERKGTIIENKKFKCKATDLAKCKEECKAFGIAETKCDAIAADSMATEIVVKKVDCTTAKNKEACEKICSDAGTGGEASLNPSGPLCKKAIGNLRPGRGGSATFEVKCTNMKHAACKTECEKVFKGDFCDQQLKAEYGDPPPADDTKTLTITQTPSCKFQKTAAACDAAIGGQIDVAKVKVDSASHNAQYKETIGDLPTSFLSQTQAETEKENHREKGRDSPDPSVADQSVDPLEDLYGDGLTDDSIDTNDVSKLKKALDNLRIAYRINSRRPLDVGRLLSKIKASATRKANPKDNLLKMAAVLAAYTGLRKHSKFDKHMEITFAATEDRALTSADMLDLFGSVRLDEAFPFLTQYYSMVTEEEPRFTTHTLLSKVEQQLDEIREEKGMFEDVDLDAIAVDEATFLAELKQKCGADPDCGTEIDGSGALATAAKAVRTAIDAVNKRHFKAIEDRKAELLTDRTALMSGVEGLTAELMKLQVIQLAKRVGS</sequence>
<accession>A0A0G4HZS1</accession>
<reference evidence="3" key="1">
    <citation type="submission" date="2014-11" db="EMBL/GenBank/DDBJ databases">
        <authorList>
            <person name="Otto D Thomas"/>
            <person name="Naeem Raeece"/>
        </authorList>
    </citation>
    <scope>NUCLEOTIDE SEQUENCE</scope>
</reference>
<evidence type="ECO:0000259" key="2">
    <source>
        <dbReference type="PROSITE" id="PS50003"/>
    </source>
</evidence>
<feature type="region of interest" description="Disordered" evidence="1">
    <location>
        <begin position="161"/>
        <end position="187"/>
    </location>
</feature>
<dbReference type="InterPro" id="IPR001849">
    <property type="entry name" value="PH_domain"/>
</dbReference>
<dbReference type="PROSITE" id="PS50003">
    <property type="entry name" value="PH_DOMAIN"/>
    <property type="match status" value="1"/>
</dbReference>
<feature type="region of interest" description="Disordered" evidence="1">
    <location>
        <begin position="1087"/>
        <end position="1124"/>
    </location>
</feature>
<dbReference type="VEuPathDB" id="CryptoDB:Cvel_9756"/>
<evidence type="ECO:0000256" key="1">
    <source>
        <dbReference type="SAM" id="MobiDB-lite"/>
    </source>
</evidence>
<protein>
    <recommendedName>
        <fullName evidence="2">PH domain-containing protein</fullName>
    </recommendedName>
</protein>